<dbReference type="EMBL" id="KV425888">
    <property type="protein sequence ID" value="KZW02389.1"/>
    <property type="molecule type" value="Genomic_DNA"/>
</dbReference>
<evidence type="ECO:0000313" key="3">
    <source>
        <dbReference type="Proteomes" id="UP000077266"/>
    </source>
</evidence>
<feature type="compositionally biased region" description="Low complexity" evidence="1">
    <location>
        <begin position="96"/>
        <end position="118"/>
    </location>
</feature>
<feature type="compositionally biased region" description="Low complexity" evidence="1">
    <location>
        <begin position="69"/>
        <end position="85"/>
    </location>
</feature>
<accession>A0A165PMK5</accession>
<protein>
    <submittedName>
        <fullName evidence="2">Uncharacterized protein</fullName>
    </submittedName>
</protein>
<keyword evidence="3" id="KW-1185">Reference proteome</keyword>
<name>A0A165PMK5_EXIGL</name>
<proteinExistence type="predicted"/>
<dbReference type="AlphaFoldDB" id="A0A165PMK5"/>
<feature type="compositionally biased region" description="Low complexity" evidence="1">
    <location>
        <begin position="40"/>
        <end position="51"/>
    </location>
</feature>
<dbReference type="InParanoid" id="A0A165PMK5"/>
<evidence type="ECO:0000256" key="1">
    <source>
        <dbReference type="SAM" id="MobiDB-lite"/>
    </source>
</evidence>
<dbReference type="Proteomes" id="UP000077266">
    <property type="component" value="Unassembled WGS sequence"/>
</dbReference>
<feature type="region of interest" description="Disordered" evidence="1">
    <location>
        <begin position="31"/>
        <end position="122"/>
    </location>
</feature>
<reference evidence="2 3" key="1">
    <citation type="journal article" date="2016" name="Mol. Biol. Evol.">
        <title>Comparative Genomics of Early-Diverging Mushroom-Forming Fungi Provides Insights into the Origins of Lignocellulose Decay Capabilities.</title>
        <authorList>
            <person name="Nagy L.G."/>
            <person name="Riley R."/>
            <person name="Tritt A."/>
            <person name="Adam C."/>
            <person name="Daum C."/>
            <person name="Floudas D."/>
            <person name="Sun H."/>
            <person name="Yadav J.S."/>
            <person name="Pangilinan J."/>
            <person name="Larsson K.H."/>
            <person name="Matsuura K."/>
            <person name="Barry K."/>
            <person name="Labutti K."/>
            <person name="Kuo R."/>
            <person name="Ohm R.A."/>
            <person name="Bhattacharya S.S."/>
            <person name="Shirouzu T."/>
            <person name="Yoshinaga Y."/>
            <person name="Martin F.M."/>
            <person name="Grigoriev I.V."/>
            <person name="Hibbett D.S."/>
        </authorList>
    </citation>
    <scope>NUCLEOTIDE SEQUENCE [LARGE SCALE GENOMIC DNA]</scope>
    <source>
        <strain evidence="2 3">HHB12029</strain>
    </source>
</reference>
<organism evidence="2 3">
    <name type="scientific">Exidia glandulosa HHB12029</name>
    <dbReference type="NCBI Taxonomy" id="1314781"/>
    <lineage>
        <taxon>Eukaryota</taxon>
        <taxon>Fungi</taxon>
        <taxon>Dikarya</taxon>
        <taxon>Basidiomycota</taxon>
        <taxon>Agaricomycotina</taxon>
        <taxon>Agaricomycetes</taxon>
        <taxon>Auriculariales</taxon>
        <taxon>Exidiaceae</taxon>
        <taxon>Exidia</taxon>
    </lineage>
</organism>
<gene>
    <name evidence="2" type="ORF">EXIGLDRAFT_734516</name>
</gene>
<sequence>MCSYLEWKLNFHPAELAEFEAKVRKEACTRNRPSVPPINTALATPPALPTAHQVPTKRTSYLSPPESPTTPASSTSSTVSPQSAALVTPPNNDDASSVASSRSSGMFSNNSSSISGHSTHSKPASWALHSLRAPSGRDARGLDVRVHRRRQPRHIVSAPHVEWAPSCGRPRGVHAEL</sequence>
<evidence type="ECO:0000313" key="2">
    <source>
        <dbReference type="EMBL" id="KZW02389.1"/>
    </source>
</evidence>